<dbReference type="PROSITE" id="PS50109">
    <property type="entry name" value="HIS_KIN"/>
    <property type="match status" value="1"/>
</dbReference>
<keyword evidence="8 11" id="KW-1133">Transmembrane helix</keyword>
<evidence type="ECO:0000259" key="12">
    <source>
        <dbReference type="PROSITE" id="PS50109"/>
    </source>
</evidence>
<keyword evidence="6 11" id="KW-0812">Transmembrane</keyword>
<dbReference type="InterPro" id="IPR003661">
    <property type="entry name" value="HisK_dim/P_dom"/>
</dbReference>
<dbReference type="RefSeq" id="WP_117520274.1">
    <property type="nucleotide sequence ID" value="NZ_QVEU01000001.1"/>
</dbReference>
<feature type="domain" description="Histidine kinase" evidence="12">
    <location>
        <begin position="240"/>
        <end position="446"/>
    </location>
</feature>
<organism evidence="13 14">
    <name type="scientific">Anaerococcus nagyae</name>
    <dbReference type="NCBI Taxonomy" id="1755241"/>
    <lineage>
        <taxon>Bacteria</taxon>
        <taxon>Bacillati</taxon>
        <taxon>Bacillota</taxon>
        <taxon>Tissierellia</taxon>
        <taxon>Tissierellales</taxon>
        <taxon>Peptoniphilaceae</taxon>
        <taxon>Anaerococcus</taxon>
    </lineage>
</organism>
<dbReference type="SUPFAM" id="SSF55874">
    <property type="entry name" value="ATPase domain of HSP90 chaperone/DNA topoisomerase II/histidine kinase"/>
    <property type="match status" value="1"/>
</dbReference>
<dbReference type="Pfam" id="PF00512">
    <property type="entry name" value="HisKA"/>
    <property type="match status" value="1"/>
</dbReference>
<dbReference type="CDD" id="cd00082">
    <property type="entry name" value="HisKA"/>
    <property type="match status" value="1"/>
</dbReference>
<dbReference type="InterPro" id="IPR036890">
    <property type="entry name" value="HATPase_C_sf"/>
</dbReference>
<keyword evidence="5" id="KW-0808">Transferase</keyword>
<keyword evidence="4" id="KW-0597">Phosphoprotein</keyword>
<evidence type="ECO:0000256" key="2">
    <source>
        <dbReference type="ARBA" id="ARBA00004141"/>
    </source>
</evidence>
<keyword evidence="7 13" id="KW-0418">Kinase</keyword>
<dbReference type="Gene3D" id="1.10.287.130">
    <property type="match status" value="1"/>
</dbReference>
<gene>
    <name evidence="13" type="ORF">DXA39_01155</name>
</gene>
<evidence type="ECO:0000256" key="9">
    <source>
        <dbReference type="ARBA" id="ARBA00023012"/>
    </source>
</evidence>
<evidence type="ECO:0000256" key="4">
    <source>
        <dbReference type="ARBA" id="ARBA00022553"/>
    </source>
</evidence>
<dbReference type="Proteomes" id="UP000261011">
    <property type="component" value="Unassembled WGS sequence"/>
</dbReference>
<evidence type="ECO:0000256" key="5">
    <source>
        <dbReference type="ARBA" id="ARBA00022679"/>
    </source>
</evidence>
<reference evidence="13 14" key="1">
    <citation type="submission" date="2018-08" db="EMBL/GenBank/DDBJ databases">
        <title>A genome reference for cultivated species of the human gut microbiota.</title>
        <authorList>
            <person name="Zou Y."/>
            <person name="Xue W."/>
            <person name="Luo G."/>
        </authorList>
    </citation>
    <scope>NUCLEOTIDE SEQUENCE [LARGE SCALE GENOMIC DNA]</scope>
    <source>
        <strain evidence="13 14">OF01-3</strain>
    </source>
</reference>
<dbReference type="InterPro" id="IPR005467">
    <property type="entry name" value="His_kinase_dom"/>
</dbReference>
<protein>
    <recommendedName>
        <fullName evidence="3">histidine kinase</fullName>
        <ecNumber evidence="3">2.7.13.3</ecNumber>
    </recommendedName>
</protein>
<accession>A0A3E2TL34</accession>
<evidence type="ECO:0000256" key="3">
    <source>
        <dbReference type="ARBA" id="ARBA00012438"/>
    </source>
</evidence>
<dbReference type="EC" id="2.7.13.3" evidence="3"/>
<keyword evidence="14" id="KW-1185">Reference proteome</keyword>
<dbReference type="PANTHER" id="PTHR45528:SF8">
    <property type="entry name" value="HISTIDINE KINASE"/>
    <property type="match status" value="1"/>
</dbReference>
<dbReference type="SUPFAM" id="SSF47384">
    <property type="entry name" value="Homodimeric domain of signal transducing histidine kinase"/>
    <property type="match status" value="1"/>
</dbReference>
<dbReference type="Pfam" id="PF02518">
    <property type="entry name" value="HATPase_c"/>
    <property type="match status" value="1"/>
</dbReference>
<dbReference type="InterPro" id="IPR008358">
    <property type="entry name" value="Sig_transdc_His_kin/Pase_MprB"/>
</dbReference>
<dbReference type="InterPro" id="IPR050398">
    <property type="entry name" value="HssS/ArlS-like"/>
</dbReference>
<keyword evidence="10 11" id="KW-0472">Membrane</keyword>
<dbReference type="Gene3D" id="3.30.565.10">
    <property type="entry name" value="Histidine kinase-like ATPase, C-terminal domain"/>
    <property type="match status" value="1"/>
</dbReference>
<evidence type="ECO:0000256" key="6">
    <source>
        <dbReference type="ARBA" id="ARBA00022692"/>
    </source>
</evidence>
<proteinExistence type="predicted"/>
<evidence type="ECO:0000256" key="8">
    <source>
        <dbReference type="ARBA" id="ARBA00022989"/>
    </source>
</evidence>
<comment type="subcellular location">
    <subcellularLocation>
        <location evidence="2">Membrane</location>
        <topology evidence="2">Multi-pass membrane protein</topology>
    </subcellularLocation>
</comment>
<dbReference type="InterPro" id="IPR036097">
    <property type="entry name" value="HisK_dim/P_sf"/>
</dbReference>
<dbReference type="GO" id="GO:0005886">
    <property type="term" value="C:plasma membrane"/>
    <property type="evidence" value="ECO:0007669"/>
    <property type="project" value="TreeGrafter"/>
</dbReference>
<feature type="transmembrane region" description="Helical" evidence="11">
    <location>
        <begin position="14"/>
        <end position="33"/>
    </location>
</feature>
<dbReference type="GO" id="GO:0000155">
    <property type="term" value="F:phosphorelay sensor kinase activity"/>
    <property type="evidence" value="ECO:0007669"/>
    <property type="project" value="InterPro"/>
</dbReference>
<dbReference type="PANTHER" id="PTHR45528">
    <property type="entry name" value="SENSOR HISTIDINE KINASE CPXA"/>
    <property type="match status" value="1"/>
</dbReference>
<name>A0A3E2TL34_9FIRM</name>
<keyword evidence="9" id="KW-0902">Two-component regulatory system</keyword>
<evidence type="ECO:0000313" key="14">
    <source>
        <dbReference type="Proteomes" id="UP000261011"/>
    </source>
</evidence>
<evidence type="ECO:0000256" key="10">
    <source>
        <dbReference type="ARBA" id="ARBA00023136"/>
    </source>
</evidence>
<dbReference type="SMART" id="SM00388">
    <property type="entry name" value="HisKA"/>
    <property type="match status" value="1"/>
</dbReference>
<dbReference type="InterPro" id="IPR003594">
    <property type="entry name" value="HATPase_dom"/>
</dbReference>
<evidence type="ECO:0000256" key="11">
    <source>
        <dbReference type="SAM" id="Phobius"/>
    </source>
</evidence>
<dbReference type="PRINTS" id="PR01780">
    <property type="entry name" value="LANTIREGPROT"/>
</dbReference>
<evidence type="ECO:0000256" key="7">
    <source>
        <dbReference type="ARBA" id="ARBA00022777"/>
    </source>
</evidence>
<dbReference type="EMBL" id="QVEU01000001">
    <property type="protein sequence ID" value="RGB78089.1"/>
    <property type="molecule type" value="Genomic_DNA"/>
</dbReference>
<comment type="catalytic activity">
    <reaction evidence="1">
        <text>ATP + protein L-histidine = ADP + protein N-phospho-L-histidine.</text>
        <dbReference type="EC" id="2.7.13.3"/>
    </reaction>
</comment>
<dbReference type="OrthoDB" id="84942at2"/>
<evidence type="ECO:0000313" key="13">
    <source>
        <dbReference type="EMBL" id="RGB78089.1"/>
    </source>
</evidence>
<evidence type="ECO:0000256" key="1">
    <source>
        <dbReference type="ARBA" id="ARBA00000085"/>
    </source>
</evidence>
<dbReference type="AlphaFoldDB" id="A0A3E2TL34"/>
<comment type="caution">
    <text evidence="13">The sequence shown here is derived from an EMBL/GenBank/DDBJ whole genome shotgun (WGS) entry which is preliminary data.</text>
</comment>
<sequence>MGNRKSLGFLIRKYAIFEIIYSAFIFLLALYLVRFALNRSIIYPANYAENHISEIDAMLTQDDFKTSNIPYFYDYEYTKNGNVIENTIDDKYSNYVKEAYKNGLSYIGSLLNPKFLKKLSAGDKTLILAYQISPILTSKNLYEKINNIEILYVLTIFTIWLIGFSLFIRKSVSLLKAEIEKISVTNSHIKDMDLDYKREKSKYREIYGVLNSLDTLSKELKRSLTDQWEAETSEKELLEEITHDIRTPITIIKGNTELLKEDIVESQIEYLNGIESGTARLEIYIDKLKNFSKTLKTNPHPVDENAISYWIDIAETIMANKDINLVLSKRETSKIRLDKEQIASALQNLIVNATEHSKPYGNIYLSFENENNLFVISVKDEGDGFENEILESFPQKKLTSKKDKINHGFGLNIINQITKNNNGILEINNYSEKDNQGAVVKMKFKI</sequence>
<feature type="transmembrane region" description="Helical" evidence="11">
    <location>
        <begin position="150"/>
        <end position="168"/>
    </location>
</feature>